<dbReference type="SUPFAM" id="SSF54791">
    <property type="entry name" value="Eukaryotic type KH-domain (KH-domain type I)"/>
    <property type="match status" value="2"/>
</dbReference>
<organism evidence="4 5">
    <name type="scientific">Halapricum salinum</name>
    <dbReference type="NCBI Taxonomy" id="1457250"/>
    <lineage>
        <taxon>Archaea</taxon>
        <taxon>Methanobacteriati</taxon>
        <taxon>Methanobacteriota</taxon>
        <taxon>Stenosarchaea group</taxon>
        <taxon>Halobacteria</taxon>
        <taxon>Halobacteriales</taxon>
        <taxon>Haloarculaceae</taxon>
        <taxon>Halapricum</taxon>
    </lineage>
</organism>
<protein>
    <submittedName>
        <fullName evidence="4">RNA-processing protein</fullName>
    </submittedName>
</protein>
<dbReference type="InterPro" id="IPR036612">
    <property type="entry name" value="KH_dom_type_1_sf"/>
</dbReference>
<dbReference type="SMART" id="SM00322">
    <property type="entry name" value="KH"/>
    <property type="match status" value="2"/>
</dbReference>
<dbReference type="FunFam" id="3.30.1370.10:FF:000076">
    <property type="entry name" value="KH domain protein"/>
    <property type="match status" value="1"/>
</dbReference>
<dbReference type="KEGG" id="hsn:DV733_11655"/>
<dbReference type="GO" id="GO:0003723">
    <property type="term" value="F:RNA binding"/>
    <property type="evidence" value="ECO:0007669"/>
    <property type="project" value="UniProtKB-UniRule"/>
</dbReference>
<dbReference type="NCBIfam" id="NF010329">
    <property type="entry name" value="PRK13763.1-4"/>
    <property type="match status" value="1"/>
</dbReference>
<feature type="domain" description="K Homology" evidence="3">
    <location>
        <begin position="1"/>
        <end position="81"/>
    </location>
</feature>
<keyword evidence="5" id="KW-1185">Reference proteome</keyword>
<evidence type="ECO:0000259" key="3">
    <source>
        <dbReference type="SMART" id="SM00322"/>
    </source>
</evidence>
<dbReference type="GeneID" id="39848529"/>
<dbReference type="NCBIfam" id="TIGR03665">
    <property type="entry name" value="arCOG04150"/>
    <property type="match status" value="1"/>
</dbReference>
<dbReference type="PANTHER" id="PTHR12826:SF13">
    <property type="entry name" value="RNA-BINDING PROTEIN PNO1"/>
    <property type="match status" value="1"/>
</dbReference>
<dbReference type="Gene3D" id="3.30.1370.10">
    <property type="entry name" value="K Homology domain, type 1"/>
    <property type="match status" value="2"/>
</dbReference>
<dbReference type="OrthoDB" id="7870at2157"/>
<dbReference type="InterPro" id="IPR004087">
    <property type="entry name" value="KH_dom"/>
</dbReference>
<dbReference type="Pfam" id="PF00013">
    <property type="entry name" value="KH_1"/>
    <property type="match status" value="1"/>
</dbReference>
<proteinExistence type="predicted"/>
<name>A0A4D6HCY9_9EURY</name>
<dbReference type="Proteomes" id="UP000296706">
    <property type="component" value="Chromosome"/>
</dbReference>
<dbReference type="EMBL" id="CP031310">
    <property type="protein sequence ID" value="QCC51849.1"/>
    <property type="molecule type" value="Genomic_DNA"/>
</dbReference>
<reference evidence="4 5" key="1">
    <citation type="journal article" date="2019" name="Nat. Commun.">
        <title>A new type of DNA phosphorothioation-based antiviral system in archaea.</title>
        <authorList>
            <person name="Xiong L."/>
            <person name="Liu S."/>
            <person name="Chen S."/>
            <person name="Xiao Y."/>
            <person name="Zhu B."/>
            <person name="Gao Y."/>
            <person name="Zhang Y."/>
            <person name="Chen B."/>
            <person name="Luo J."/>
            <person name="Deng Z."/>
            <person name="Chen X."/>
            <person name="Wang L."/>
            <person name="Chen S."/>
        </authorList>
    </citation>
    <scope>NUCLEOTIDE SEQUENCE [LARGE SCALE GENOMIC DNA]</scope>
    <source>
        <strain evidence="4 5">CBA1105</strain>
    </source>
</reference>
<keyword evidence="1 2" id="KW-0694">RNA-binding</keyword>
<dbReference type="PROSITE" id="PS50084">
    <property type="entry name" value="KH_TYPE_1"/>
    <property type="match status" value="1"/>
</dbReference>
<evidence type="ECO:0000313" key="5">
    <source>
        <dbReference type="Proteomes" id="UP000296706"/>
    </source>
</evidence>
<dbReference type="PANTHER" id="PTHR12826">
    <property type="entry name" value="RIBONUCLEASE Y"/>
    <property type="match status" value="1"/>
</dbReference>
<accession>A0A4D6HCY9</accession>
<evidence type="ECO:0000313" key="4">
    <source>
        <dbReference type="EMBL" id="QCC51849.1"/>
    </source>
</evidence>
<dbReference type="InterPro" id="IPR004088">
    <property type="entry name" value="KH_dom_type_1"/>
</dbReference>
<dbReference type="AlphaFoldDB" id="A0A4D6HCY9"/>
<dbReference type="InterPro" id="IPR019964">
    <property type="entry name" value="KH_domain_protein_archaea"/>
</dbReference>
<dbReference type="RefSeq" id="WP_049994541.1">
    <property type="nucleotide sequence ID" value="NZ_CP031310.1"/>
</dbReference>
<sequence length="182" mass="20098">MQHVTIPQDRIGVLIGEGGETMREIEEQAEVRLDIDSETGAVKVESVGDPVTALKGPDIVKAIGRGFHPEDALTLLDGELRLFDLIDIDEVARNKKDLKRIKGRLIGENGRTRELMEELSGASVAIYGSTFGMIGEPQQVEAAREAAEMIIEGAPHGSVYSFLERKHNEMKHKGMEYHQYTG</sequence>
<gene>
    <name evidence="4" type="ORF">DV733_11655</name>
</gene>
<evidence type="ECO:0000256" key="2">
    <source>
        <dbReference type="PROSITE-ProRule" id="PRU00117"/>
    </source>
</evidence>
<feature type="domain" description="K Homology" evidence="3">
    <location>
        <begin position="85"/>
        <end position="152"/>
    </location>
</feature>
<evidence type="ECO:0000256" key="1">
    <source>
        <dbReference type="ARBA" id="ARBA00022884"/>
    </source>
</evidence>
<dbReference type="Pfam" id="PF22891">
    <property type="entry name" value="KH_PNO1_2nd"/>
    <property type="match status" value="1"/>
</dbReference>
<dbReference type="InterPro" id="IPR055211">
    <property type="entry name" value="KH_PNO1_2nd"/>
</dbReference>
<dbReference type="STRING" id="1457250.GCA_000755225_00558"/>